<evidence type="ECO:0000256" key="11">
    <source>
        <dbReference type="SAM" id="MobiDB-lite"/>
    </source>
</evidence>
<comment type="caution">
    <text evidence="12">The sequence shown here is derived from an EMBL/GenBank/DDBJ whole genome shotgun (WGS) entry which is preliminary data.</text>
</comment>
<evidence type="ECO:0000256" key="6">
    <source>
        <dbReference type="ARBA" id="ARBA00023125"/>
    </source>
</evidence>
<evidence type="ECO:0000256" key="2">
    <source>
        <dbReference type="ARBA" id="ARBA00004496"/>
    </source>
</evidence>
<dbReference type="InterPro" id="IPR000814">
    <property type="entry name" value="TBP"/>
</dbReference>
<dbReference type="Gene3D" id="3.30.310.10">
    <property type="entry name" value="TATA-Binding Protein"/>
    <property type="match status" value="2"/>
</dbReference>
<comment type="similarity">
    <text evidence="3">Belongs to the TBP family.</text>
</comment>
<protein>
    <recommendedName>
        <fullName evidence="9">TATA box-binding protein-like 1</fullName>
    </recommendedName>
    <alternativeName>
        <fullName evidence="10">TBP-like factor</fullName>
    </alternativeName>
</protein>
<evidence type="ECO:0000256" key="3">
    <source>
        <dbReference type="ARBA" id="ARBA00005560"/>
    </source>
</evidence>
<dbReference type="CDD" id="cd04517">
    <property type="entry name" value="TLF"/>
    <property type="match status" value="1"/>
</dbReference>
<keyword evidence="7" id="KW-0804">Transcription</keyword>
<dbReference type="PANTHER" id="PTHR10126">
    <property type="entry name" value="TATA-BOX BINDING PROTEIN"/>
    <property type="match status" value="1"/>
</dbReference>
<evidence type="ECO:0000256" key="5">
    <source>
        <dbReference type="ARBA" id="ARBA00023015"/>
    </source>
</evidence>
<feature type="compositionally biased region" description="Acidic residues" evidence="11">
    <location>
        <begin position="340"/>
        <end position="363"/>
    </location>
</feature>
<dbReference type="GO" id="GO:0005634">
    <property type="term" value="C:nucleus"/>
    <property type="evidence" value="ECO:0007669"/>
    <property type="project" value="UniProtKB-SubCell"/>
</dbReference>
<dbReference type="GO" id="GO:0005737">
    <property type="term" value="C:cytoplasm"/>
    <property type="evidence" value="ECO:0007669"/>
    <property type="project" value="UniProtKB-SubCell"/>
</dbReference>
<evidence type="ECO:0000256" key="10">
    <source>
        <dbReference type="ARBA" id="ARBA00033173"/>
    </source>
</evidence>
<dbReference type="AlphaFoldDB" id="A0AAD9KD13"/>
<dbReference type="GO" id="GO:0003677">
    <property type="term" value="F:DNA binding"/>
    <property type="evidence" value="ECO:0007669"/>
    <property type="project" value="UniProtKB-KW"/>
</dbReference>
<dbReference type="InterPro" id="IPR012295">
    <property type="entry name" value="TBP_dom_sf"/>
</dbReference>
<reference evidence="12" key="1">
    <citation type="journal article" date="2023" name="Mol. Biol. Evol.">
        <title>Third-Generation Sequencing Reveals the Adaptive Role of the Epigenome in Three Deep-Sea Polychaetes.</title>
        <authorList>
            <person name="Perez M."/>
            <person name="Aroh O."/>
            <person name="Sun Y."/>
            <person name="Lan Y."/>
            <person name="Juniper S.K."/>
            <person name="Young C.R."/>
            <person name="Angers B."/>
            <person name="Qian P.Y."/>
        </authorList>
    </citation>
    <scope>NUCLEOTIDE SEQUENCE</scope>
    <source>
        <strain evidence="12">P08H-3</strain>
    </source>
</reference>
<evidence type="ECO:0000313" key="12">
    <source>
        <dbReference type="EMBL" id="KAK2168917.1"/>
    </source>
</evidence>
<keyword evidence="8" id="KW-0539">Nucleus</keyword>
<dbReference type="SUPFAM" id="SSF55945">
    <property type="entry name" value="TATA-box binding protein-like"/>
    <property type="match status" value="2"/>
</dbReference>
<dbReference type="InterPro" id="IPR015445">
    <property type="entry name" value="TBP-like"/>
</dbReference>
<keyword evidence="4" id="KW-0963">Cytoplasm</keyword>
<dbReference type="GO" id="GO:0006352">
    <property type="term" value="P:DNA-templated transcription initiation"/>
    <property type="evidence" value="ECO:0007669"/>
    <property type="project" value="InterPro"/>
</dbReference>
<feature type="region of interest" description="Disordered" evidence="11">
    <location>
        <begin position="313"/>
        <end position="363"/>
    </location>
</feature>
<dbReference type="FunFam" id="3.30.310.10:FF:000005">
    <property type="entry name" value="TATA box-binding protein-like 1"/>
    <property type="match status" value="1"/>
</dbReference>
<evidence type="ECO:0000256" key="1">
    <source>
        <dbReference type="ARBA" id="ARBA00004123"/>
    </source>
</evidence>
<evidence type="ECO:0000313" key="13">
    <source>
        <dbReference type="Proteomes" id="UP001208570"/>
    </source>
</evidence>
<name>A0AAD9KD13_9ANNE</name>
<sequence length="363" mass="40393">MSHFGTIHSLDDTGLPGLYVTHTNPVTFEFDNFGVTHQRVSAETLAATAHLVSSPPDVSEQLQNLDQNAHLDSRGETAIPTENDIPESDIYTQTGGTVEQLEQVAISEQTQGAVPETNEGPVIDIAINNVVCSYSTRCHLDLKRIAMTGMNVIHKKESGMVSMKLRRPYTTASIWSSGKITCTGATSEEEAKKAARRFSRVIQKLGFKTKVANFRIVNVLGTCSLPFAIKITSFSKDYPREASYEPELHPGVTYKLKQPKATLKIFSTGSITVTAPRVANVQAAIEHIFPIVFNYRMDKGEVDSSKFGDAQMATMPACRKKREHSERQKHLIRKRQRFDESDEEDWTDTSDEDDVDSDVDSDY</sequence>
<evidence type="ECO:0000256" key="4">
    <source>
        <dbReference type="ARBA" id="ARBA00022490"/>
    </source>
</evidence>
<dbReference type="Pfam" id="PF00352">
    <property type="entry name" value="TBP"/>
    <property type="match status" value="2"/>
</dbReference>
<evidence type="ECO:0000256" key="7">
    <source>
        <dbReference type="ARBA" id="ARBA00023163"/>
    </source>
</evidence>
<dbReference type="FunFam" id="3.30.310.10:FF:000009">
    <property type="entry name" value="TatA box-binding protein-like protein 1"/>
    <property type="match status" value="1"/>
</dbReference>
<keyword evidence="6" id="KW-0238">DNA-binding</keyword>
<dbReference type="Proteomes" id="UP001208570">
    <property type="component" value="Unassembled WGS sequence"/>
</dbReference>
<proteinExistence type="inferred from homology"/>
<accession>A0AAD9KD13</accession>
<dbReference type="PRINTS" id="PR00686">
    <property type="entry name" value="TIFACTORIID"/>
</dbReference>
<keyword evidence="5" id="KW-0805">Transcription regulation</keyword>
<keyword evidence="13" id="KW-1185">Reference proteome</keyword>
<gene>
    <name evidence="12" type="ORF">LSH36_13g10030</name>
</gene>
<evidence type="ECO:0000256" key="9">
    <source>
        <dbReference type="ARBA" id="ARBA00023474"/>
    </source>
</evidence>
<comment type="subcellular location">
    <subcellularLocation>
        <location evidence="2">Cytoplasm</location>
    </subcellularLocation>
    <subcellularLocation>
        <location evidence="1">Nucleus</location>
    </subcellularLocation>
</comment>
<evidence type="ECO:0000256" key="8">
    <source>
        <dbReference type="ARBA" id="ARBA00023242"/>
    </source>
</evidence>
<organism evidence="12 13">
    <name type="scientific">Paralvinella palmiformis</name>
    <dbReference type="NCBI Taxonomy" id="53620"/>
    <lineage>
        <taxon>Eukaryota</taxon>
        <taxon>Metazoa</taxon>
        <taxon>Spiralia</taxon>
        <taxon>Lophotrochozoa</taxon>
        <taxon>Annelida</taxon>
        <taxon>Polychaeta</taxon>
        <taxon>Sedentaria</taxon>
        <taxon>Canalipalpata</taxon>
        <taxon>Terebellida</taxon>
        <taxon>Terebelliformia</taxon>
        <taxon>Alvinellidae</taxon>
        <taxon>Paralvinella</taxon>
    </lineage>
</organism>
<dbReference type="EMBL" id="JAODUP010000013">
    <property type="protein sequence ID" value="KAK2168917.1"/>
    <property type="molecule type" value="Genomic_DNA"/>
</dbReference>